<dbReference type="InterPro" id="IPR036890">
    <property type="entry name" value="HATPase_C_sf"/>
</dbReference>
<dbReference type="SUPFAM" id="SSF55874">
    <property type="entry name" value="ATPase domain of HSP90 chaperone/DNA topoisomerase II/histidine kinase"/>
    <property type="match status" value="1"/>
</dbReference>
<accession>A0ABU7Q127</accession>
<dbReference type="GO" id="GO:0005524">
    <property type="term" value="F:ATP binding"/>
    <property type="evidence" value="ECO:0007669"/>
    <property type="project" value="UniProtKB-KW"/>
</dbReference>
<reference evidence="2 3" key="1">
    <citation type="submission" date="2023-11" db="EMBL/GenBank/DDBJ databases">
        <title>30 novel species of actinomycetes from the DSMZ collection.</title>
        <authorList>
            <person name="Nouioui I."/>
        </authorList>
    </citation>
    <scope>NUCLEOTIDE SEQUENCE [LARGE SCALE GENOMIC DNA]</scope>
    <source>
        <strain evidence="2 3">DSM 41524</strain>
    </source>
</reference>
<organism evidence="2 3">
    <name type="scientific">Streptomyces asiaticus subsp. ignotus</name>
    <dbReference type="NCBI Taxonomy" id="3098222"/>
    <lineage>
        <taxon>Bacteria</taxon>
        <taxon>Bacillati</taxon>
        <taxon>Actinomycetota</taxon>
        <taxon>Actinomycetes</taxon>
        <taxon>Kitasatosporales</taxon>
        <taxon>Streptomycetaceae</taxon>
        <taxon>Streptomyces</taxon>
        <taxon>Streptomyces violaceusniger group</taxon>
    </lineage>
</organism>
<name>A0ABU7Q127_9ACTN</name>
<dbReference type="RefSeq" id="WP_330810635.1">
    <property type="nucleotide sequence ID" value="NZ_JAZBJO010000012.1"/>
</dbReference>
<dbReference type="Proteomes" id="UP001354709">
    <property type="component" value="Unassembled WGS sequence"/>
</dbReference>
<evidence type="ECO:0000256" key="1">
    <source>
        <dbReference type="SAM" id="MobiDB-lite"/>
    </source>
</evidence>
<gene>
    <name evidence="2" type="ORF">V2J94_21135</name>
</gene>
<sequence>MATSASATALLLTSEAVTNAVNACRTSGCSAPVTLYAEWGPYGTLRVLVSDDAPGLPAQRSLARDTADAEMREGSGLVSLTSGQRDGWVPPAELP</sequence>
<evidence type="ECO:0000313" key="2">
    <source>
        <dbReference type="EMBL" id="MEE4594361.1"/>
    </source>
</evidence>
<proteinExistence type="predicted"/>
<keyword evidence="2" id="KW-0067">ATP-binding</keyword>
<feature type="region of interest" description="Disordered" evidence="1">
    <location>
        <begin position="76"/>
        <end position="95"/>
    </location>
</feature>
<comment type="caution">
    <text evidence="2">The sequence shown here is derived from an EMBL/GenBank/DDBJ whole genome shotgun (WGS) entry which is preliminary data.</text>
</comment>
<keyword evidence="2" id="KW-0547">Nucleotide-binding</keyword>
<dbReference type="CDD" id="cd16936">
    <property type="entry name" value="HATPase_RsbW-like"/>
    <property type="match status" value="1"/>
</dbReference>
<dbReference type="Gene3D" id="3.30.565.10">
    <property type="entry name" value="Histidine kinase-like ATPase, C-terminal domain"/>
    <property type="match status" value="1"/>
</dbReference>
<protein>
    <submittedName>
        <fullName evidence="2">ATP-binding protein</fullName>
    </submittedName>
</protein>
<dbReference type="EMBL" id="JAZBJO010000012">
    <property type="protein sequence ID" value="MEE4594361.1"/>
    <property type="molecule type" value="Genomic_DNA"/>
</dbReference>
<evidence type="ECO:0000313" key="3">
    <source>
        <dbReference type="Proteomes" id="UP001354709"/>
    </source>
</evidence>
<keyword evidence="3" id="KW-1185">Reference proteome</keyword>